<evidence type="ECO:0000313" key="6">
    <source>
        <dbReference type="Proteomes" id="UP000222542"/>
    </source>
</evidence>
<dbReference type="GO" id="GO:0012505">
    <property type="term" value="C:endomembrane system"/>
    <property type="evidence" value="ECO:0007669"/>
    <property type="project" value="UniProtKB-SubCell"/>
</dbReference>
<keyword evidence="3" id="KW-0862">Zinc</keyword>
<comment type="caution">
    <text evidence="5">The sequence shown here is derived from an EMBL/GenBank/DDBJ whole genome shotgun (WGS) entry which is preliminary data.</text>
</comment>
<organism evidence="5 6">
    <name type="scientific">Capsicum annuum</name>
    <name type="common">Capsicum pepper</name>
    <dbReference type="NCBI Taxonomy" id="4072"/>
    <lineage>
        <taxon>Eukaryota</taxon>
        <taxon>Viridiplantae</taxon>
        <taxon>Streptophyta</taxon>
        <taxon>Embryophyta</taxon>
        <taxon>Tracheophyta</taxon>
        <taxon>Spermatophyta</taxon>
        <taxon>Magnoliopsida</taxon>
        <taxon>eudicotyledons</taxon>
        <taxon>Gunneridae</taxon>
        <taxon>Pentapetalae</taxon>
        <taxon>asterids</taxon>
        <taxon>lamiids</taxon>
        <taxon>Solanales</taxon>
        <taxon>Solanaceae</taxon>
        <taxon>Solanoideae</taxon>
        <taxon>Capsiceae</taxon>
        <taxon>Capsicum</taxon>
    </lineage>
</organism>
<evidence type="ECO:0000256" key="2">
    <source>
        <dbReference type="ARBA" id="ARBA00022771"/>
    </source>
</evidence>
<accession>A0A2G2Z912</accession>
<evidence type="ECO:0000313" key="5">
    <source>
        <dbReference type="EMBL" id="PHT78486.1"/>
    </source>
</evidence>
<gene>
    <name evidence="5" type="ORF">T459_16538</name>
</gene>
<dbReference type="PANTHER" id="PTHR23323">
    <property type="entry name" value="VACUOLAR PROTEIN SORTING-ASSOCIATED PROTEIN"/>
    <property type="match status" value="1"/>
</dbReference>
<keyword evidence="6" id="KW-1185">Reference proteome</keyword>
<feature type="domain" description="Pep3/Vps18 beta-propeller" evidence="4">
    <location>
        <begin position="17"/>
        <end position="209"/>
    </location>
</feature>
<dbReference type="PANTHER" id="PTHR23323:SF26">
    <property type="entry name" value="VACUOLAR PROTEIN SORTING-ASSOCIATED PROTEIN 18 HOMOLOG"/>
    <property type="match status" value="1"/>
</dbReference>
<dbReference type="GO" id="GO:0008270">
    <property type="term" value="F:zinc ion binding"/>
    <property type="evidence" value="ECO:0007669"/>
    <property type="project" value="UniProtKB-KW"/>
</dbReference>
<dbReference type="AlphaFoldDB" id="A0A2G2Z912"/>
<evidence type="ECO:0000256" key="1">
    <source>
        <dbReference type="ARBA" id="ARBA00022723"/>
    </source>
</evidence>
<keyword evidence="2" id="KW-0863">Zinc-finger</keyword>
<dbReference type="STRING" id="4072.A0A2G2Z912"/>
<dbReference type="Proteomes" id="UP000222542">
    <property type="component" value="Unassembled WGS sequence"/>
</dbReference>
<evidence type="ECO:0000256" key="3">
    <source>
        <dbReference type="ARBA" id="ARBA00022833"/>
    </source>
</evidence>
<dbReference type="Pfam" id="PF05131">
    <property type="entry name" value="Pep3_Vps18"/>
    <property type="match status" value="1"/>
</dbReference>
<protein>
    <recommendedName>
        <fullName evidence="4">Pep3/Vps18 beta-propeller domain-containing protein</fullName>
    </recommendedName>
</protein>
<dbReference type="Gramene" id="PHT78486">
    <property type="protein sequence ID" value="PHT78486"/>
    <property type="gene ID" value="T459_16538"/>
</dbReference>
<dbReference type="InterPro" id="IPR007810">
    <property type="entry name" value="Pep3/Vps18_beta-prop"/>
</dbReference>
<proteinExistence type="predicted"/>
<reference evidence="5 6" key="2">
    <citation type="journal article" date="2017" name="Genome Biol.">
        <title>New reference genome sequences of hot pepper reveal the massive evolution of plant disease-resistance genes by retroduplication.</title>
        <authorList>
            <person name="Kim S."/>
            <person name="Park J."/>
            <person name="Yeom S.I."/>
            <person name="Kim Y.M."/>
            <person name="Seo E."/>
            <person name="Kim K.T."/>
            <person name="Kim M.S."/>
            <person name="Lee J.M."/>
            <person name="Cheong K."/>
            <person name="Shin H.S."/>
            <person name="Kim S.B."/>
            <person name="Han K."/>
            <person name="Lee J."/>
            <person name="Park M."/>
            <person name="Lee H.A."/>
            <person name="Lee H.Y."/>
            <person name="Lee Y."/>
            <person name="Oh S."/>
            <person name="Lee J.H."/>
            <person name="Choi E."/>
            <person name="Choi E."/>
            <person name="Lee S.E."/>
            <person name="Jeon J."/>
            <person name="Kim H."/>
            <person name="Choi G."/>
            <person name="Song H."/>
            <person name="Lee J."/>
            <person name="Lee S.C."/>
            <person name="Kwon J.K."/>
            <person name="Lee H.Y."/>
            <person name="Koo N."/>
            <person name="Hong Y."/>
            <person name="Kim R.W."/>
            <person name="Kang W.H."/>
            <person name="Huh J.H."/>
            <person name="Kang B.C."/>
            <person name="Yang T.J."/>
            <person name="Lee Y.H."/>
            <person name="Bennetzen J.L."/>
            <person name="Choi D."/>
        </authorList>
    </citation>
    <scope>NUCLEOTIDE SEQUENCE [LARGE SCALE GENOMIC DNA]</scope>
    <source>
        <strain evidence="6">cv. CM334</strain>
    </source>
</reference>
<dbReference type="EMBL" id="AYRZ02000006">
    <property type="protein sequence ID" value="PHT78486.1"/>
    <property type="molecule type" value="Genomic_DNA"/>
</dbReference>
<keyword evidence="1" id="KW-0479">Metal-binding</keyword>
<evidence type="ECO:0000259" key="4">
    <source>
        <dbReference type="Pfam" id="PF05131"/>
    </source>
</evidence>
<dbReference type="OMA" id="FIISELH"/>
<name>A0A2G2Z912_CAPAN</name>
<reference evidence="5 6" key="1">
    <citation type="journal article" date="2014" name="Nat. Genet.">
        <title>Genome sequence of the hot pepper provides insights into the evolution of pungency in Capsicum species.</title>
        <authorList>
            <person name="Kim S."/>
            <person name="Park M."/>
            <person name="Yeom S.I."/>
            <person name="Kim Y.M."/>
            <person name="Lee J.M."/>
            <person name="Lee H.A."/>
            <person name="Seo E."/>
            <person name="Choi J."/>
            <person name="Cheong K."/>
            <person name="Kim K.T."/>
            <person name="Jung K."/>
            <person name="Lee G.W."/>
            <person name="Oh S.K."/>
            <person name="Bae C."/>
            <person name="Kim S.B."/>
            <person name="Lee H.Y."/>
            <person name="Kim S.Y."/>
            <person name="Kim M.S."/>
            <person name="Kang B.C."/>
            <person name="Jo Y.D."/>
            <person name="Yang H.B."/>
            <person name="Jeong H.J."/>
            <person name="Kang W.H."/>
            <person name="Kwon J.K."/>
            <person name="Shin C."/>
            <person name="Lim J.Y."/>
            <person name="Park J.H."/>
            <person name="Huh J.H."/>
            <person name="Kim J.S."/>
            <person name="Kim B.D."/>
            <person name="Cohen O."/>
            <person name="Paran I."/>
            <person name="Suh M.C."/>
            <person name="Lee S.B."/>
            <person name="Kim Y.K."/>
            <person name="Shin Y."/>
            <person name="Noh S.J."/>
            <person name="Park J."/>
            <person name="Seo Y.S."/>
            <person name="Kwon S.Y."/>
            <person name="Kim H.A."/>
            <person name="Park J.M."/>
            <person name="Kim H.J."/>
            <person name="Choi S.B."/>
            <person name="Bosland P.W."/>
            <person name="Reeves G."/>
            <person name="Jo S.H."/>
            <person name="Lee B.W."/>
            <person name="Cho H.T."/>
            <person name="Choi H.S."/>
            <person name="Lee M.S."/>
            <person name="Yu Y."/>
            <person name="Do Choi Y."/>
            <person name="Park B.S."/>
            <person name="van Deynze A."/>
            <person name="Ashrafi H."/>
            <person name="Hill T."/>
            <person name="Kim W.T."/>
            <person name="Pai H.S."/>
            <person name="Ahn H.K."/>
            <person name="Yeam I."/>
            <person name="Giovannoni J.J."/>
            <person name="Rose J.K."/>
            <person name="Sorensen I."/>
            <person name="Lee S.J."/>
            <person name="Kim R.W."/>
            <person name="Choi I.Y."/>
            <person name="Choi B.S."/>
            <person name="Lim J.S."/>
            <person name="Lee Y.H."/>
            <person name="Choi D."/>
        </authorList>
    </citation>
    <scope>NUCLEOTIDE SEQUENCE [LARGE SCALE GENOMIC DNA]</scope>
    <source>
        <strain evidence="6">cv. CM334</strain>
    </source>
</reference>
<sequence length="216" mass="24203">MERGHHVFSVDLLERYATKGCGAITCMATGNDVIVLGTSKGWVIRHDFGVGDSYDIDLSIGRPGEQSIHKVFVDPGGSHCIANVIGSSGADTYYTHAKWKKPRILGKLKASTREIILGMHNGQLYEMAVDVKDKMEKYIKLLFELKELPEAFTGLQMETTSVHNGIRFYVMAVTPTRLYSFTRIGLLETIFASYVDRTVHFMELPGEIPNRQVPYL</sequence>